<dbReference type="EMBL" id="CAOS01000015">
    <property type="protein sequence ID" value="CCO09431.1"/>
    <property type="molecule type" value="Genomic_DNA"/>
</dbReference>
<name>K8ELT3_9FIRM</name>
<dbReference type="eggNOG" id="COG1376">
    <property type="taxonomic scope" value="Bacteria"/>
</dbReference>
<sequence>MIIQISRLRIIQYTVVLFVLLVFWFAAAFGVTCRVEDSVEGEVIVTFKFLVPMKPLASGRLVLYQTSDQAPLPFSGRWITANTLQIKISEPGYPRGQLYYYRFKAAPAMIWPFYVWAGGQFQPQVKLRLAGIAGDPVPSRGPVILQFNTDVEPGQIQQYIDLPLPGKLEPAPANPKAQGAVSDYSRWLFWPAKKLTNRQQYAIKLKKGLPGKNGTRLAEDIIVHFQTAPEFLIEQVLPRPGAASVWLTRDLIITTNQKLKSGRFIIPGLPGTTRVTNNQAKYIPERVMLPGQTYHAKVRLTAASNETLDYEFSFTTTNLGNSKWLELKLGASPTLWLMEGNKTLKKMTVAVKSRQLPTGTLYEQNRRTGAPGWLWLNADILLHHLPANMSDHHGSLGLPKSYSCIYLNEADLNLLLSTLPRGFMLICH</sequence>
<dbReference type="RefSeq" id="WP_008413447.1">
    <property type="nucleotide sequence ID" value="NZ_CAOS01000015.1"/>
</dbReference>
<protein>
    <submittedName>
        <fullName evidence="1">Uncharacterized protein</fullName>
    </submittedName>
</protein>
<keyword evidence="2" id="KW-1185">Reference proteome</keyword>
<evidence type="ECO:0000313" key="1">
    <source>
        <dbReference type="EMBL" id="CCO09431.1"/>
    </source>
</evidence>
<evidence type="ECO:0000313" key="2">
    <source>
        <dbReference type="Proteomes" id="UP000009315"/>
    </source>
</evidence>
<dbReference type="AlphaFoldDB" id="K8ELT3"/>
<accession>K8ELT3</accession>
<dbReference type="Proteomes" id="UP000009315">
    <property type="component" value="Unassembled WGS sequence"/>
</dbReference>
<proteinExistence type="predicted"/>
<comment type="caution">
    <text evidence="1">The sequence shown here is derived from an EMBL/GenBank/DDBJ whole genome shotgun (WGS) entry which is preliminary data.</text>
</comment>
<dbReference type="OrthoDB" id="177750at2"/>
<gene>
    <name evidence="1" type="ORF">DESHY_80098</name>
</gene>
<organism evidence="1 2">
    <name type="scientific">Desulforamulus hydrothermalis Lam5 = DSM 18033</name>
    <dbReference type="NCBI Taxonomy" id="1121428"/>
    <lineage>
        <taxon>Bacteria</taxon>
        <taxon>Bacillati</taxon>
        <taxon>Bacillota</taxon>
        <taxon>Clostridia</taxon>
        <taxon>Eubacteriales</taxon>
        <taxon>Peptococcaceae</taxon>
        <taxon>Desulforamulus</taxon>
    </lineage>
</organism>
<reference evidence="1 2" key="1">
    <citation type="journal article" date="2013" name="Genome Announc.">
        <title>Genome Sequence of the Sulfate-Reducing Bacterium Desulfotomaculum hydrothermale Lam5(T).</title>
        <authorList>
            <person name="Amin O."/>
            <person name="Fardeau M.L."/>
            <person name="Valette O."/>
            <person name="Hirschler-Rea A."/>
            <person name="Barbe V."/>
            <person name="Medigue C."/>
            <person name="Vacherie B."/>
            <person name="Ollivier B."/>
            <person name="Bertin P.N."/>
            <person name="Dolla A."/>
        </authorList>
    </citation>
    <scope>NUCLEOTIDE SEQUENCE [LARGE SCALE GENOMIC DNA]</scope>
    <source>
        <strain evidence="2">Lam5 / DSM 18033</strain>
    </source>
</reference>